<dbReference type="SUPFAM" id="SSF57903">
    <property type="entry name" value="FYVE/PHD zinc finger"/>
    <property type="match status" value="1"/>
</dbReference>
<dbReference type="InterPro" id="IPR011011">
    <property type="entry name" value="Znf_FYVE_PHD"/>
</dbReference>
<reference evidence="5 6" key="1">
    <citation type="submission" date="2024-01" db="EMBL/GenBank/DDBJ databases">
        <title>The genome of the rayed Mediterranean limpet Patella caerulea (Linnaeus, 1758).</title>
        <authorList>
            <person name="Anh-Thu Weber A."/>
            <person name="Halstead-Nussloch G."/>
        </authorList>
    </citation>
    <scope>NUCLEOTIDE SEQUENCE [LARGE SCALE GENOMIC DNA]</scope>
    <source>
        <strain evidence="5">AATW-2023a</strain>
        <tissue evidence="5">Whole specimen</tissue>
    </source>
</reference>
<dbReference type="SUPFAM" id="SSF49879">
    <property type="entry name" value="SMAD/FHA domain"/>
    <property type="match status" value="1"/>
</dbReference>
<sequence length="571" mass="63577">MAADGTTRWRLRRLGPSASCANVCDVMRLKNGITRFGRSLDNDFYLDSKTHKNFISRHHAEIRFTKINGKPEFVLYDHGLNGTFINDVRMEKSCVLKEGDKITFGHTNGFKIDPGQHSKQPNSEFQFTFEKLDDDDNDDDSDESSDDSGPESDSNPQNDHLCNRNLYNSPEYDRSQCWQQGQVQKNNLNITKKSDCDQDATVEFAKGSIKNNTKPRSPRGKKGNNILLGDICANNIGKNDHMLKTGSASKRQNGLNNVKDENLEPPVLKNQTTLCYSDNDKSDDSRESSSGQSSESETNTNSDKSEDKSSSSDSEPELTIDTSVKQPVSAPKTRRKTASARKRRPAQTTPKRTVTKKPPVPINSKSKTKTKAATTRVDNSLNNKSKNTKEPPPPVNHNINSPSRRILFNKTSPANGKSDSIKSDIFGDPYDFNSDEESVEVSVEPPKGKNNSKKISSQSDVIESTKTAASMNKNGKTAIKNNKPAVNSKRKKPAVAPKRNNKRAKASSDDYGDEIIWYEGETCTSDNCLRPSDKTVEWVQCDDCDQWYHTMCVGAIYAAVKDTQMEFHCGC</sequence>
<protein>
    <recommendedName>
        <fullName evidence="4">FHA domain-containing protein</fullName>
    </recommendedName>
</protein>
<feature type="compositionally biased region" description="Polar residues" evidence="3">
    <location>
        <begin position="157"/>
        <end position="166"/>
    </location>
</feature>
<dbReference type="GO" id="GO:0010468">
    <property type="term" value="P:regulation of gene expression"/>
    <property type="evidence" value="ECO:0007669"/>
    <property type="project" value="InterPro"/>
</dbReference>
<dbReference type="Proteomes" id="UP001347796">
    <property type="component" value="Unassembled WGS sequence"/>
</dbReference>
<dbReference type="Gene3D" id="3.30.40.10">
    <property type="entry name" value="Zinc/RING finger domain, C3HC4 (zinc finger)"/>
    <property type="match status" value="1"/>
</dbReference>
<comment type="caution">
    <text evidence="5">The sequence shown here is derived from an EMBL/GenBank/DDBJ whole genome shotgun (WGS) entry which is preliminary data.</text>
</comment>
<feature type="region of interest" description="Disordered" evidence="3">
    <location>
        <begin position="242"/>
        <end position="507"/>
    </location>
</feature>
<dbReference type="InterPro" id="IPR000253">
    <property type="entry name" value="FHA_dom"/>
</dbReference>
<keyword evidence="2" id="KW-0539">Nucleus</keyword>
<dbReference type="InterPro" id="IPR042803">
    <property type="entry name" value="TCF19"/>
</dbReference>
<proteinExistence type="predicted"/>
<dbReference type="InterPro" id="IPR008984">
    <property type="entry name" value="SMAD_FHA_dom_sf"/>
</dbReference>
<feature type="compositionally biased region" description="Polar residues" evidence="3">
    <location>
        <begin position="453"/>
        <end position="475"/>
    </location>
</feature>
<evidence type="ECO:0000313" key="6">
    <source>
        <dbReference type="Proteomes" id="UP001347796"/>
    </source>
</evidence>
<dbReference type="PROSITE" id="PS50006">
    <property type="entry name" value="FHA_DOMAIN"/>
    <property type="match status" value="1"/>
</dbReference>
<keyword evidence="6" id="KW-1185">Reference proteome</keyword>
<feature type="region of interest" description="Disordered" evidence="3">
    <location>
        <begin position="207"/>
        <end position="226"/>
    </location>
</feature>
<dbReference type="InterPro" id="IPR039095">
    <property type="entry name" value="TCF19_PHD"/>
</dbReference>
<dbReference type="AlphaFoldDB" id="A0AAN8PJR7"/>
<dbReference type="EMBL" id="JAZGQO010000010">
    <property type="protein sequence ID" value="KAK6177689.1"/>
    <property type="molecule type" value="Genomic_DNA"/>
</dbReference>
<feature type="compositionally biased region" description="Acidic residues" evidence="3">
    <location>
        <begin position="132"/>
        <end position="150"/>
    </location>
</feature>
<feature type="compositionally biased region" description="Low complexity" evidence="3">
    <location>
        <begin position="288"/>
        <end position="302"/>
    </location>
</feature>
<dbReference type="PANTHER" id="PTHR15464:SF1">
    <property type="entry name" value="TRANSCRIPTION FACTOR 19"/>
    <property type="match status" value="1"/>
</dbReference>
<dbReference type="InterPro" id="IPR013083">
    <property type="entry name" value="Znf_RING/FYVE/PHD"/>
</dbReference>
<organism evidence="5 6">
    <name type="scientific">Patella caerulea</name>
    <name type="common">Rayed Mediterranean limpet</name>
    <dbReference type="NCBI Taxonomy" id="87958"/>
    <lineage>
        <taxon>Eukaryota</taxon>
        <taxon>Metazoa</taxon>
        <taxon>Spiralia</taxon>
        <taxon>Lophotrochozoa</taxon>
        <taxon>Mollusca</taxon>
        <taxon>Gastropoda</taxon>
        <taxon>Patellogastropoda</taxon>
        <taxon>Patelloidea</taxon>
        <taxon>Patellidae</taxon>
        <taxon>Patella</taxon>
    </lineage>
</organism>
<evidence type="ECO:0000256" key="1">
    <source>
        <dbReference type="ARBA" id="ARBA00004123"/>
    </source>
</evidence>
<feature type="region of interest" description="Disordered" evidence="3">
    <location>
        <begin position="131"/>
        <end position="166"/>
    </location>
</feature>
<name>A0AAN8PJR7_PATCE</name>
<feature type="compositionally biased region" description="Basic residues" evidence="3">
    <location>
        <begin position="488"/>
        <end position="505"/>
    </location>
</feature>
<gene>
    <name evidence="5" type="ORF">SNE40_015741</name>
</gene>
<feature type="domain" description="FHA" evidence="4">
    <location>
        <begin position="34"/>
        <end position="90"/>
    </location>
</feature>
<feature type="compositionally biased region" description="Basic and acidic residues" evidence="3">
    <location>
        <begin position="278"/>
        <end position="287"/>
    </location>
</feature>
<accession>A0AAN8PJR7</accession>
<feature type="compositionally biased region" description="Polar residues" evidence="3">
    <location>
        <begin position="397"/>
        <end position="418"/>
    </location>
</feature>
<evidence type="ECO:0000313" key="5">
    <source>
        <dbReference type="EMBL" id="KAK6177689.1"/>
    </source>
</evidence>
<evidence type="ECO:0000256" key="3">
    <source>
        <dbReference type="SAM" id="MobiDB-lite"/>
    </source>
</evidence>
<feature type="compositionally biased region" description="Basic residues" evidence="3">
    <location>
        <begin position="332"/>
        <end position="345"/>
    </location>
</feature>
<dbReference type="SMART" id="SM00240">
    <property type="entry name" value="FHA"/>
    <property type="match status" value="1"/>
</dbReference>
<feature type="compositionally biased region" description="Polar residues" evidence="3">
    <location>
        <begin position="376"/>
        <end position="385"/>
    </location>
</feature>
<evidence type="ECO:0000256" key="2">
    <source>
        <dbReference type="ARBA" id="ARBA00023242"/>
    </source>
</evidence>
<comment type="subcellular location">
    <subcellularLocation>
        <location evidence="1">Nucleus</location>
    </subcellularLocation>
</comment>
<dbReference type="CDD" id="cd15609">
    <property type="entry name" value="PHD_TCF19"/>
    <property type="match status" value="1"/>
</dbReference>
<dbReference type="PANTHER" id="PTHR15464">
    <property type="entry name" value="TRANSCRIPTION FACTOR 19"/>
    <property type="match status" value="1"/>
</dbReference>
<dbReference type="Pfam" id="PF00498">
    <property type="entry name" value="FHA"/>
    <property type="match status" value="1"/>
</dbReference>
<dbReference type="GO" id="GO:0005634">
    <property type="term" value="C:nucleus"/>
    <property type="evidence" value="ECO:0007669"/>
    <property type="project" value="UniProtKB-SubCell"/>
</dbReference>
<evidence type="ECO:0000259" key="4">
    <source>
        <dbReference type="PROSITE" id="PS50006"/>
    </source>
</evidence>
<dbReference type="Gene3D" id="2.60.200.20">
    <property type="match status" value="1"/>
</dbReference>
<feature type="compositionally biased region" description="Polar residues" evidence="3">
    <location>
        <begin position="246"/>
        <end position="256"/>
    </location>
</feature>